<evidence type="ECO:0000256" key="1">
    <source>
        <dbReference type="SAM" id="MobiDB-lite"/>
    </source>
</evidence>
<dbReference type="EMBL" id="HACG01016695">
    <property type="protein sequence ID" value="CEK63560.1"/>
    <property type="molecule type" value="Transcribed_RNA"/>
</dbReference>
<proteinExistence type="predicted"/>
<feature type="compositionally biased region" description="Polar residues" evidence="1">
    <location>
        <begin position="44"/>
        <end position="62"/>
    </location>
</feature>
<evidence type="ECO:0000313" key="2">
    <source>
        <dbReference type="EMBL" id="CEK63560.1"/>
    </source>
</evidence>
<feature type="non-terminal residue" evidence="2">
    <location>
        <position position="1"/>
    </location>
</feature>
<organism evidence="2">
    <name type="scientific">Arion vulgaris</name>
    <dbReference type="NCBI Taxonomy" id="1028688"/>
    <lineage>
        <taxon>Eukaryota</taxon>
        <taxon>Metazoa</taxon>
        <taxon>Spiralia</taxon>
        <taxon>Lophotrochozoa</taxon>
        <taxon>Mollusca</taxon>
        <taxon>Gastropoda</taxon>
        <taxon>Heterobranchia</taxon>
        <taxon>Euthyneura</taxon>
        <taxon>Panpulmonata</taxon>
        <taxon>Eupulmonata</taxon>
        <taxon>Stylommatophora</taxon>
        <taxon>Helicina</taxon>
        <taxon>Arionoidea</taxon>
        <taxon>Arionidae</taxon>
        <taxon>Arion</taxon>
    </lineage>
</organism>
<reference evidence="2" key="1">
    <citation type="submission" date="2014-12" db="EMBL/GenBank/DDBJ databases">
        <title>Insight into the proteome of Arion vulgaris.</title>
        <authorList>
            <person name="Aradska J."/>
            <person name="Bulat T."/>
            <person name="Smidak R."/>
            <person name="Sarate P."/>
            <person name="Gangsoo J."/>
            <person name="Sialana F."/>
            <person name="Bilban M."/>
            <person name="Lubec G."/>
        </authorList>
    </citation>
    <scope>NUCLEOTIDE SEQUENCE</scope>
    <source>
        <tissue evidence="2">Skin</tissue>
    </source>
</reference>
<dbReference type="AlphaFoldDB" id="A0A0B6Z778"/>
<gene>
    <name evidence="2" type="primary">ORF48696</name>
</gene>
<feature type="region of interest" description="Disordered" evidence="1">
    <location>
        <begin position="15"/>
        <end position="84"/>
    </location>
</feature>
<feature type="non-terminal residue" evidence="2">
    <location>
        <position position="84"/>
    </location>
</feature>
<accession>A0A0B6Z778</accession>
<sequence length="84" mass="9141">DNDISEILVDETLKPVAKPRLKKKIHSSPSGNSDQQNERYHTPVVTSAGSSETAQQKDSYLTRSAGLSDINELGTANDKNENVT</sequence>
<name>A0A0B6Z778_9EUPU</name>
<feature type="compositionally biased region" description="Basic residues" evidence="1">
    <location>
        <begin position="17"/>
        <end position="26"/>
    </location>
</feature>
<protein>
    <submittedName>
        <fullName evidence="2">Uncharacterized protein</fullName>
    </submittedName>
</protein>